<keyword evidence="5" id="KW-0804">Transcription</keyword>
<dbReference type="InterPro" id="IPR003593">
    <property type="entry name" value="AAA+_ATPase"/>
</dbReference>
<dbReference type="InterPro" id="IPR002197">
    <property type="entry name" value="HTH_Fis"/>
</dbReference>
<feature type="modified residue" description="4-aspartylphosphate" evidence="6">
    <location>
        <position position="53"/>
    </location>
</feature>
<dbReference type="Pfam" id="PF00158">
    <property type="entry name" value="Sigma54_activat"/>
    <property type="match status" value="1"/>
</dbReference>
<dbReference type="InterPro" id="IPR025944">
    <property type="entry name" value="Sigma_54_int_dom_CS"/>
</dbReference>
<dbReference type="CDD" id="cd00009">
    <property type="entry name" value="AAA"/>
    <property type="match status" value="1"/>
</dbReference>
<dbReference type="SUPFAM" id="SSF46689">
    <property type="entry name" value="Homeodomain-like"/>
    <property type="match status" value="1"/>
</dbReference>
<evidence type="ECO:0000313" key="10">
    <source>
        <dbReference type="Proteomes" id="UP001059934"/>
    </source>
</evidence>
<keyword evidence="10" id="KW-1185">Reference proteome</keyword>
<dbReference type="InterPro" id="IPR009057">
    <property type="entry name" value="Homeodomain-like_sf"/>
</dbReference>
<dbReference type="InterPro" id="IPR001789">
    <property type="entry name" value="Sig_transdc_resp-reg_receiver"/>
</dbReference>
<dbReference type="Proteomes" id="UP001059934">
    <property type="component" value="Chromosome"/>
</dbReference>
<dbReference type="Pfam" id="PF25601">
    <property type="entry name" value="AAA_lid_14"/>
    <property type="match status" value="1"/>
</dbReference>
<dbReference type="SUPFAM" id="SSF52540">
    <property type="entry name" value="P-loop containing nucleoside triphosphate hydrolases"/>
    <property type="match status" value="1"/>
</dbReference>
<reference evidence="9" key="1">
    <citation type="submission" date="2022-08" db="EMBL/GenBank/DDBJ databases">
        <title>Catabolic pathway analysis in culturable SAR92 clade bacteria reveals their overlooked roles in DMSP degradation in coastal seas.</title>
        <authorList>
            <person name="He X."/>
            <person name="Zhang X."/>
            <person name="Zhang Y."/>
        </authorList>
    </citation>
    <scope>NUCLEOTIDE SEQUENCE</scope>
    <source>
        <strain evidence="9">H455</strain>
    </source>
</reference>
<proteinExistence type="predicted"/>
<dbReference type="Gene3D" id="1.10.10.60">
    <property type="entry name" value="Homeodomain-like"/>
    <property type="match status" value="1"/>
</dbReference>
<keyword evidence="6" id="KW-0597">Phosphoprotein</keyword>
<dbReference type="SMART" id="SM00382">
    <property type="entry name" value="AAA"/>
    <property type="match status" value="1"/>
</dbReference>
<evidence type="ECO:0000256" key="5">
    <source>
        <dbReference type="ARBA" id="ARBA00023163"/>
    </source>
</evidence>
<evidence type="ECO:0000256" key="4">
    <source>
        <dbReference type="ARBA" id="ARBA00023125"/>
    </source>
</evidence>
<sequence length="449" mass="50076">MNKTVLIVDDELDLRELLKLTLAKMSISAIAVETVKEAKSELKQQSFDLCLTDMRLPDGSGLDLVAYVQKHHPQLPIAVLTAYGNVELAVESLKLGAFDFLSKPVNLSRLRNLIGNALSLPDAAHIESMIDEPLLLGESQHMQNIRQQITKVARSQAPMHISGESGTGKELAARSIHQQSARAKNLFAPVNCGAIPSNLMESEFFGHLKGSFTGAIEDKMGLFQAASGGTLFLDEVADLPLDMQVKLLRAIQEKRVRPVGSESEVEVDVRLISATHKNLQDAVMEGSFRSDLFYRLNVIDIHMPSLRQRPEDIEPLTKEFLKHLRSNGKAVELSNSALDALRYYNFPGNVRELENILERAATLCEKNRIEVTDLKLNGDSSGQEQSKIARPERQPAEINSLDDHLEEIEKKILLDTLERSRWNKTAAAKKLGISFRSIRYRLQKLGLDD</sequence>
<dbReference type="Pfam" id="PF00072">
    <property type="entry name" value="Response_reg"/>
    <property type="match status" value="1"/>
</dbReference>
<dbReference type="Gene3D" id="3.40.50.2300">
    <property type="match status" value="1"/>
</dbReference>
<dbReference type="InterPro" id="IPR011006">
    <property type="entry name" value="CheY-like_superfamily"/>
</dbReference>
<dbReference type="PROSITE" id="PS00676">
    <property type="entry name" value="SIGMA54_INTERACT_2"/>
    <property type="match status" value="1"/>
</dbReference>
<dbReference type="SUPFAM" id="SSF52172">
    <property type="entry name" value="CheY-like"/>
    <property type="match status" value="1"/>
</dbReference>
<keyword evidence="3" id="KW-0805">Transcription regulation</keyword>
<dbReference type="PROSITE" id="PS50045">
    <property type="entry name" value="SIGMA54_INTERACT_4"/>
    <property type="match status" value="1"/>
</dbReference>
<keyword evidence="1" id="KW-0547">Nucleotide-binding</keyword>
<evidence type="ECO:0000259" key="7">
    <source>
        <dbReference type="PROSITE" id="PS50045"/>
    </source>
</evidence>
<dbReference type="Gene3D" id="3.40.50.300">
    <property type="entry name" value="P-loop containing nucleotide triphosphate hydrolases"/>
    <property type="match status" value="1"/>
</dbReference>
<accession>A0ABY5TQ29</accession>
<organism evidence="9 10">
    <name type="scientific">SAR92 clade bacterium H455</name>
    <dbReference type="NCBI Taxonomy" id="2974818"/>
    <lineage>
        <taxon>Bacteria</taxon>
        <taxon>Pseudomonadati</taxon>
        <taxon>Pseudomonadota</taxon>
        <taxon>Gammaproteobacteria</taxon>
        <taxon>Cellvibrionales</taxon>
        <taxon>Porticoccaceae</taxon>
        <taxon>SAR92 clade</taxon>
    </lineage>
</organism>
<keyword evidence="2" id="KW-0067">ATP-binding</keyword>
<dbReference type="PANTHER" id="PTHR32071:SF100">
    <property type="entry name" value="RESPONSE REGULATOR PROTEIN PILR"/>
    <property type="match status" value="1"/>
</dbReference>
<evidence type="ECO:0000256" key="2">
    <source>
        <dbReference type="ARBA" id="ARBA00022840"/>
    </source>
</evidence>
<evidence type="ECO:0000256" key="1">
    <source>
        <dbReference type="ARBA" id="ARBA00022741"/>
    </source>
</evidence>
<dbReference type="EMBL" id="CP103416">
    <property type="protein sequence ID" value="UVW34393.1"/>
    <property type="molecule type" value="Genomic_DNA"/>
</dbReference>
<feature type="domain" description="Sigma-54 factor interaction" evidence="7">
    <location>
        <begin position="135"/>
        <end position="362"/>
    </location>
</feature>
<dbReference type="Pfam" id="PF02954">
    <property type="entry name" value="HTH_8"/>
    <property type="match status" value="1"/>
</dbReference>
<dbReference type="SMART" id="SM00448">
    <property type="entry name" value="REC"/>
    <property type="match status" value="1"/>
</dbReference>
<dbReference type="Gene3D" id="1.10.8.60">
    <property type="match status" value="1"/>
</dbReference>
<evidence type="ECO:0000313" key="9">
    <source>
        <dbReference type="EMBL" id="UVW34393.1"/>
    </source>
</evidence>
<dbReference type="PANTHER" id="PTHR32071">
    <property type="entry name" value="TRANSCRIPTIONAL REGULATORY PROTEIN"/>
    <property type="match status" value="1"/>
</dbReference>
<keyword evidence="4" id="KW-0238">DNA-binding</keyword>
<evidence type="ECO:0000256" key="6">
    <source>
        <dbReference type="PROSITE-ProRule" id="PRU00169"/>
    </source>
</evidence>
<dbReference type="PROSITE" id="PS00688">
    <property type="entry name" value="SIGMA54_INTERACT_3"/>
    <property type="match status" value="1"/>
</dbReference>
<dbReference type="PRINTS" id="PR01590">
    <property type="entry name" value="HTHFIS"/>
</dbReference>
<feature type="domain" description="Response regulatory" evidence="8">
    <location>
        <begin position="4"/>
        <end position="118"/>
    </location>
</feature>
<name>A0ABY5TQ29_9GAMM</name>
<protein>
    <submittedName>
        <fullName evidence="9">Sigma-54 dependent transcriptional regulator</fullName>
    </submittedName>
</protein>
<evidence type="ECO:0000256" key="3">
    <source>
        <dbReference type="ARBA" id="ARBA00023015"/>
    </source>
</evidence>
<dbReference type="InterPro" id="IPR027417">
    <property type="entry name" value="P-loop_NTPase"/>
</dbReference>
<dbReference type="PROSITE" id="PS50110">
    <property type="entry name" value="RESPONSE_REGULATORY"/>
    <property type="match status" value="1"/>
</dbReference>
<evidence type="ECO:0000259" key="8">
    <source>
        <dbReference type="PROSITE" id="PS50110"/>
    </source>
</evidence>
<dbReference type="InterPro" id="IPR058031">
    <property type="entry name" value="AAA_lid_NorR"/>
</dbReference>
<dbReference type="InterPro" id="IPR002078">
    <property type="entry name" value="Sigma_54_int"/>
</dbReference>
<gene>
    <name evidence="9" type="ORF">NYF23_10245</name>
</gene>
<dbReference type="InterPro" id="IPR025943">
    <property type="entry name" value="Sigma_54_int_dom_ATP-bd_2"/>
</dbReference>